<evidence type="ECO:0000313" key="3">
    <source>
        <dbReference type="EMBL" id="ANU25479.1"/>
    </source>
</evidence>
<evidence type="ECO:0000313" key="4">
    <source>
        <dbReference type="Proteomes" id="UP000053354"/>
    </source>
</evidence>
<feature type="domain" description="DUF1648" evidence="2">
    <location>
        <begin position="24"/>
        <end position="70"/>
    </location>
</feature>
<dbReference type="Proteomes" id="UP000053354">
    <property type="component" value="Chromosome"/>
</dbReference>
<feature type="transmembrane region" description="Helical" evidence="1">
    <location>
        <begin position="63"/>
        <end position="80"/>
    </location>
</feature>
<protein>
    <recommendedName>
        <fullName evidence="2">DUF1648 domain-containing protein</fullName>
    </recommendedName>
</protein>
<dbReference type="STRING" id="1302659.I858_000100"/>
<feature type="transmembrane region" description="Helical" evidence="1">
    <location>
        <begin position="21"/>
        <end position="39"/>
    </location>
</feature>
<keyword evidence="4" id="KW-1185">Reference proteome</keyword>
<dbReference type="RefSeq" id="WP_065524071.1">
    <property type="nucleotide sequence ID" value="NZ_CP016540.2"/>
</dbReference>
<dbReference type="OrthoDB" id="9808690at2"/>
<dbReference type="AlphaFoldDB" id="A0A1B1RX23"/>
<proteinExistence type="predicted"/>
<accession>A0A1B1RX23</accession>
<sequence>MNKQQKIALPRSVWERFFDKISLILFLSAVLYVITKFGSTPAQVPVHYDGTGKVDSWGSKSELFILPLVGVFLWIGMTILEKYPHTYNYLNLKEDNRETQYKNGRLMVNVLKNEIVILFSFIIVQDIRIAIGTAEGLGIFFVPIYLVIIFSTVLFFIIRMLRN</sequence>
<dbReference type="KEGG" id="pll:I858_000100"/>
<feature type="transmembrane region" description="Helical" evidence="1">
    <location>
        <begin position="115"/>
        <end position="131"/>
    </location>
</feature>
<dbReference type="EMBL" id="CP016540">
    <property type="protein sequence ID" value="ANU25479.1"/>
    <property type="molecule type" value="Genomic_DNA"/>
</dbReference>
<keyword evidence="1" id="KW-0812">Transmembrane</keyword>
<name>A0A1B1RX23_9BACL</name>
<dbReference type="Pfam" id="PF07853">
    <property type="entry name" value="DUF1648"/>
    <property type="match status" value="1"/>
</dbReference>
<reference evidence="3" key="1">
    <citation type="submission" date="2016-10" db="EMBL/GenBank/DDBJ databases">
        <authorList>
            <person name="See-Too W.S."/>
        </authorList>
    </citation>
    <scope>NUCLEOTIDE SEQUENCE</scope>
    <source>
        <strain evidence="3">L10.15</strain>
    </source>
</reference>
<evidence type="ECO:0000259" key="2">
    <source>
        <dbReference type="Pfam" id="PF07853"/>
    </source>
</evidence>
<feature type="transmembrane region" description="Helical" evidence="1">
    <location>
        <begin position="137"/>
        <end position="158"/>
    </location>
</feature>
<organism evidence="3 4">
    <name type="scientific">Planococcus versutus</name>
    <dbReference type="NCBI Taxonomy" id="1302659"/>
    <lineage>
        <taxon>Bacteria</taxon>
        <taxon>Bacillati</taxon>
        <taxon>Bacillota</taxon>
        <taxon>Bacilli</taxon>
        <taxon>Bacillales</taxon>
        <taxon>Caryophanaceae</taxon>
        <taxon>Planococcus</taxon>
    </lineage>
</organism>
<keyword evidence="1" id="KW-1133">Transmembrane helix</keyword>
<evidence type="ECO:0000256" key="1">
    <source>
        <dbReference type="SAM" id="Phobius"/>
    </source>
</evidence>
<dbReference type="InterPro" id="IPR012867">
    <property type="entry name" value="DUF1648"/>
</dbReference>
<gene>
    <name evidence="3" type="ORF">I858_000100</name>
</gene>
<keyword evidence="1" id="KW-0472">Membrane</keyword>